<feature type="region of interest" description="Disordered" evidence="1">
    <location>
        <begin position="1"/>
        <end position="29"/>
    </location>
</feature>
<keyword evidence="3" id="KW-1185">Reference proteome</keyword>
<evidence type="ECO:0000256" key="1">
    <source>
        <dbReference type="SAM" id="MobiDB-lite"/>
    </source>
</evidence>
<dbReference type="Proteomes" id="UP001589887">
    <property type="component" value="Unassembled WGS sequence"/>
</dbReference>
<reference evidence="2 3" key="1">
    <citation type="submission" date="2024-09" db="EMBL/GenBank/DDBJ databases">
        <authorList>
            <person name="Sun Q."/>
            <person name="Mori K."/>
        </authorList>
    </citation>
    <scope>NUCLEOTIDE SEQUENCE [LARGE SCALE GENOMIC DNA]</scope>
    <source>
        <strain evidence="2 3">JCM 4557</strain>
    </source>
</reference>
<evidence type="ECO:0000313" key="3">
    <source>
        <dbReference type="Proteomes" id="UP001589887"/>
    </source>
</evidence>
<gene>
    <name evidence="2" type="ORF">ACFH04_28640</name>
</gene>
<feature type="compositionally biased region" description="Low complexity" evidence="1">
    <location>
        <begin position="9"/>
        <end position="24"/>
    </location>
</feature>
<proteinExistence type="predicted"/>
<organism evidence="2 3">
    <name type="scientific">Streptomyces noboritoensis</name>
    <dbReference type="NCBI Taxonomy" id="67337"/>
    <lineage>
        <taxon>Bacteria</taxon>
        <taxon>Bacillati</taxon>
        <taxon>Actinomycetota</taxon>
        <taxon>Actinomycetes</taxon>
        <taxon>Kitasatosporales</taxon>
        <taxon>Streptomycetaceae</taxon>
        <taxon>Streptomyces</taxon>
    </lineage>
</organism>
<comment type="caution">
    <text evidence="2">The sequence shown here is derived from an EMBL/GenBank/DDBJ whole genome shotgun (WGS) entry which is preliminary data.</text>
</comment>
<dbReference type="EMBL" id="JBHMQV010000009">
    <property type="protein sequence ID" value="MFC0847646.1"/>
    <property type="molecule type" value="Genomic_DNA"/>
</dbReference>
<sequence>MSTVTCTSAPTVPAPRGATATGAPHSPHRVGNALRACKAFAGAALSVVVLGEYSEEAGVRRRH</sequence>
<accession>A0ABV6TPD7</accession>
<name>A0ABV6TPD7_9ACTN</name>
<evidence type="ECO:0000313" key="2">
    <source>
        <dbReference type="EMBL" id="MFC0847646.1"/>
    </source>
</evidence>
<protein>
    <submittedName>
        <fullName evidence="2">Uncharacterized protein</fullName>
    </submittedName>
</protein>
<dbReference type="RefSeq" id="WP_101388879.1">
    <property type="nucleotide sequence ID" value="NZ_JBHMQV010000009.1"/>
</dbReference>